<sequence>KKGYWAYRLEYNTAHSVNYKQKCLSWYYSDIKPYPYWSYFTNPCPCSESQAIFDPSYTPASRLYSYGFQQKNTAWYSNYYTYQSTFSSWHGGGTRCYYNYWGSLSYGEKERYLPTPWEYENSWLRWSNPYYYYTEYYNYFMSEMQRQRTQYKEQEVDPYNNCCLYSGSSHLCSLYRERRPYDYCYGYVPPNFGFLFGDPHINTLDGVKYTFNGLGEFILTNVKDENDIVIFRLQGRTARASNGTHETQATNFVGLAAIIQDETTIEWMLQGSNSTIVKLNGTEFTLPDNSTYVSKITLEKTSKDEIQASFDGGISITVSANEEL</sequence>
<organism evidence="7 8">
    <name type="scientific">Ranitomeya imitator</name>
    <name type="common">mimic poison frog</name>
    <dbReference type="NCBI Taxonomy" id="111125"/>
    <lineage>
        <taxon>Eukaryota</taxon>
        <taxon>Metazoa</taxon>
        <taxon>Chordata</taxon>
        <taxon>Craniata</taxon>
        <taxon>Vertebrata</taxon>
        <taxon>Euteleostomi</taxon>
        <taxon>Amphibia</taxon>
        <taxon>Batrachia</taxon>
        <taxon>Anura</taxon>
        <taxon>Neobatrachia</taxon>
        <taxon>Hyloidea</taxon>
        <taxon>Dendrobatidae</taxon>
        <taxon>Dendrobatinae</taxon>
        <taxon>Ranitomeya</taxon>
    </lineage>
</organism>
<evidence type="ECO:0000256" key="4">
    <source>
        <dbReference type="ARBA" id="ARBA00023136"/>
    </source>
</evidence>
<feature type="domain" description="VWFD" evidence="6">
    <location>
        <begin position="191"/>
        <end position="324"/>
    </location>
</feature>
<dbReference type="InterPro" id="IPR051495">
    <property type="entry name" value="Epithelial_Barrier/Signaling"/>
</dbReference>
<gene>
    <name evidence="7" type="ORF">RIMI_LOCUS19209761</name>
</gene>
<evidence type="ECO:0000313" key="8">
    <source>
        <dbReference type="Proteomes" id="UP001176940"/>
    </source>
</evidence>
<feature type="non-terminal residue" evidence="7">
    <location>
        <position position="1"/>
    </location>
</feature>
<keyword evidence="8" id="KW-1185">Reference proteome</keyword>
<dbReference type="InterPro" id="IPR005533">
    <property type="entry name" value="AMOP_dom"/>
</dbReference>
<evidence type="ECO:0000256" key="3">
    <source>
        <dbReference type="ARBA" id="ARBA00022989"/>
    </source>
</evidence>
<dbReference type="PANTHER" id="PTHR13802">
    <property type="entry name" value="MUCIN 4-RELATED"/>
    <property type="match status" value="1"/>
</dbReference>
<comment type="caution">
    <text evidence="7">The sequence shown here is derived from an EMBL/GenBank/DDBJ whole genome shotgun (WGS) entry which is preliminary data.</text>
</comment>
<feature type="domain" description="AMOP" evidence="5">
    <location>
        <begin position="15"/>
        <end position="179"/>
    </location>
</feature>
<dbReference type="EMBL" id="CAUEEQ010060698">
    <property type="protein sequence ID" value="CAJ0964444.1"/>
    <property type="molecule type" value="Genomic_DNA"/>
</dbReference>
<evidence type="ECO:0000259" key="6">
    <source>
        <dbReference type="PROSITE" id="PS51233"/>
    </source>
</evidence>
<accession>A0ABN9MCF7</accession>
<reference evidence="7" key="1">
    <citation type="submission" date="2023-07" db="EMBL/GenBank/DDBJ databases">
        <authorList>
            <person name="Stuckert A."/>
        </authorList>
    </citation>
    <scope>NUCLEOTIDE SEQUENCE</scope>
</reference>
<evidence type="ECO:0000256" key="1">
    <source>
        <dbReference type="ARBA" id="ARBA00004370"/>
    </source>
</evidence>
<evidence type="ECO:0000259" key="5">
    <source>
        <dbReference type="PROSITE" id="PS50856"/>
    </source>
</evidence>
<dbReference type="InterPro" id="IPR001846">
    <property type="entry name" value="VWF_type-D"/>
</dbReference>
<protein>
    <submittedName>
        <fullName evidence="7">Uncharacterized protein</fullName>
    </submittedName>
</protein>
<keyword evidence="4" id="KW-0472">Membrane</keyword>
<evidence type="ECO:0000256" key="2">
    <source>
        <dbReference type="ARBA" id="ARBA00022692"/>
    </source>
</evidence>
<keyword evidence="3" id="KW-1133">Transmembrane helix</keyword>
<dbReference type="PROSITE" id="PS51233">
    <property type="entry name" value="VWFD"/>
    <property type="match status" value="1"/>
</dbReference>
<dbReference type="PROSITE" id="PS50856">
    <property type="entry name" value="AMOP"/>
    <property type="match status" value="1"/>
</dbReference>
<dbReference type="Pfam" id="PF00094">
    <property type="entry name" value="VWD"/>
    <property type="match status" value="1"/>
</dbReference>
<dbReference type="PANTHER" id="PTHR13802:SF52">
    <property type="entry name" value="MUCIN-4"/>
    <property type="match status" value="1"/>
</dbReference>
<name>A0ABN9MCF7_9NEOB</name>
<dbReference type="Proteomes" id="UP001176940">
    <property type="component" value="Unassembled WGS sequence"/>
</dbReference>
<evidence type="ECO:0000313" key="7">
    <source>
        <dbReference type="EMBL" id="CAJ0964444.1"/>
    </source>
</evidence>
<keyword evidence="2" id="KW-0812">Transmembrane</keyword>
<comment type="subcellular location">
    <subcellularLocation>
        <location evidence="1">Membrane</location>
    </subcellularLocation>
</comment>
<proteinExistence type="predicted"/>